<dbReference type="AlphaFoldDB" id="A0A0G0J702"/>
<evidence type="ECO:0000313" key="3">
    <source>
        <dbReference type="Proteomes" id="UP000034701"/>
    </source>
</evidence>
<comment type="caution">
    <text evidence="2">The sequence shown here is derived from an EMBL/GenBank/DDBJ whole genome shotgun (WGS) entry which is preliminary data.</text>
</comment>
<sequence length="100" mass="11531">MSNLNKQYLIATVTINLFCYAFILLSTVFRFGDKFLLLHPVVIFNILFIIDFFGAIIGRRILKSNPADKYARIGFIINITLILGLFLMWTFTISPFNVSF</sequence>
<name>A0A0G0J702_9BACT</name>
<dbReference type="Proteomes" id="UP000034701">
    <property type="component" value="Unassembled WGS sequence"/>
</dbReference>
<gene>
    <name evidence="2" type="ORF">US45_C0022G0003</name>
</gene>
<keyword evidence="1" id="KW-0472">Membrane</keyword>
<feature type="transmembrane region" description="Helical" evidence="1">
    <location>
        <begin position="70"/>
        <end position="91"/>
    </location>
</feature>
<accession>A0A0G0J702</accession>
<evidence type="ECO:0000313" key="2">
    <source>
        <dbReference type="EMBL" id="KKQ32344.1"/>
    </source>
</evidence>
<evidence type="ECO:0000256" key="1">
    <source>
        <dbReference type="SAM" id="Phobius"/>
    </source>
</evidence>
<keyword evidence="1" id="KW-1133">Transmembrane helix</keyword>
<organism evidence="2 3">
    <name type="scientific">Candidatus Nomurabacteria bacterium GW2011_GWA1_37_20</name>
    <dbReference type="NCBI Taxonomy" id="1618729"/>
    <lineage>
        <taxon>Bacteria</taxon>
        <taxon>Candidatus Nomuraibacteriota</taxon>
    </lineage>
</organism>
<feature type="transmembrane region" description="Helical" evidence="1">
    <location>
        <begin position="7"/>
        <end position="29"/>
    </location>
</feature>
<feature type="transmembrane region" description="Helical" evidence="1">
    <location>
        <begin position="35"/>
        <end position="58"/>
    </location>
</feature>
<protein>
    <submittedName>
        <fullName evidence="2">Uncharacterized protein</fullName>
    </submittedName>
</protein>
<dbReference type="EMBL" id="LBTA01000022">
    <property type="protein sequence ID" value="KKQ32344.1"/>
    <property type="molecule type" value="Genomic_DNA"/>
</dbReference>
<proteinExistence type="predicted"/>
<keyword evidence="1" id="KW-0812">Transmembrane</keyword>
<reference evidence="2 3" key="1">
    <citation type="journal article" date="2015" name="Nature">
        <title>rRNA introns, odd ribosomes, and small enigmatic genomes across a large radiation of phyla.</title>
        <authorList>
            <person name="Brown C.T."/>
            <person name="Hug L.A."/>
            <person name="Thomas B.C."/>
            <person name="Sharon I."/>
            <person name="Castelle C.J."/>
            <person name="Singh A."/>
            <person name="Wilkins M.J."/>
            <person name="Williams K.H."/>
            <person name="Banfield J.F."/>
        </authorList>
    </citation>
    <scope>NUCLEOTIDE SEQUENCE [LARGE SCALE GENOMIC DNA]</scope>
</reference>